<dbReference type="PANTHER" id="PTHR34219:SF5">
    <property type="entry name" value="BLR4505 PROTEIN"/>
    <property type="match status" value="1"/>
</dbReference>
<name>A0A1W1I755_9BACT</name>
<sequence length="420" mass="47721">MNHLMLLMHRWAGLVMAGFLVMSGLTGAVISWDHELDDFLNPHLTHVTSQGPTIPILDLVKTIESRDPRAQVTFIPLAHEAGDSLVFGVDSRVDPQTGRLYELGYNQVFIDPVTGRELGRREWGAVWPVTKETFVSFLYRLHYTLHLPELWGIDRWGIWLMGGIAILWALDCFVGLYLTLPNRMSKETVHAHPSWWMRWKPSWMVKLSGTLRRINFDLHRAFGLWAWGLLFMLAFTAFSLNLYREMFYPLMSLVSEVTPSPFDVREPSDKHHPIVPVVGYESILDRARQEGLQRGWEEPLGEIFYNQEFGIYGVSFFHPGDDHGAAGVGPSALYFDGSDGRYLGDRRPWKGTAADIFVQAQFPMHSGRILGLPGRILVSFLGLGTAVLSVTGVIIWWRKHGAYSRRAQRQADHLNLIPTG</sequence>
<evidence type="ECO:0000313" key="2">
    <source>
        <dbReference type="EMBL" id="SLM48868.1"/>
    </source>
</evidence>
<proteinExistence type="predicted"/>
<keyword evidence="3" id="KW-1185">Reference proteome</keyword>
<feature type="transmembrane region" description="Helical" evidence="1">
    <location>
        <begin position="376"/>
        <end position="397"/>
    </location>
</feature>
<dbReference type="Proteomes" id="UP000192042">
    <property type="component" value="Chromosome I"/>
</dbReference>
<dbReference type="STRING" id="1325564.NSJP_2701"/>
<dbReference type="EMBL" id="LT828648">
    <property type="protein sequence ID" value="SLM48868.1"/>
    <property type="molecule type" value="Genomic_DNA"/>
</dbReference>
<evidence type="ECO:0000313" key="3">
    <source>
        <dbReference type="Proteomes" id="UP000192042"/>
    </source>
</evidence>
<protein>
    <recommendedName>
        <fullName evidence="4">Iron-regulated membrane protein</fullName>
    </recommendedName>
</protein>
<keyword evidence="1" id="KW-1133">Transmembrane helix</keyword>
<dbReference type="PANTHER" id="PTHR34219">
    <property type="entry name" value="IRON-REGULATED INNER MEMBRANE PROTEIN-RELATED"/>
    <property type="match status" value="1"/>
</dbReference>
<keyword evidence="1" id="KW-0472">Membrane</keyword>
<feature type="transmembrane region" description="Helical" evidence="1">
    <location>
        <begin position="222"/>
        <end position="243"/>
    </location>
</feature>
<dbReference type="Pfam" id="PF03929">
    <property type="entry name" value="PepSY_TM"/>
    <property type="match status" value="1"/>
</dbReference>
<dbReference type="KEGG" id="nja:NSJP_2701"/>
<dbReference type="InterPro" id="IPR005625">
    <property type="entry name" value="PepSY-ass_TM"/>
</dbReference>
<reference evidence="2 3" key="1">
    <citation type="submission" date="2017-03" db="EMBL/GenBank/DDBJ databases">
        <authorList>
            <person name="Afonso C.L."/>
            <person name="Miller P.J."/>
            <person name="Scott M.A."/>
            <person name="Spackman E."/>
            <person name="Goraichik I."/>
            <person name="Dimitrov K.M."/>
            <person name="Suarez D.L."/>
            <person name="Swayne D.E."/>
        </authorList>
    </citation>
    <scope>NUCLEOTIDE SEQUENCE [LARGE SCALE GENOMIC DNA]</scope>
    <source>
        <strain evidence="2">Genome sequencing of Nitrospira japonica strain NJ11</strain>
    </source>
</reference>
<evidence type="ECO:0008006" key="4">
    <source>
        <dbReference type="Google" id="ProtNLM"/>
    </source>
</evidence>
<feature type="transmembrane region" description="Helical" evidence="1">
    <location>
        <begin position="156"/>
        <end position="178"/>
    </location>
</feature>
<organism evidence="2 3">
    <name type="scientific">Nitrospira japonica</name>
    <dbReference type="NCBI Taxonomy" id="1325564"/>
    <lineage>
        <taxon>Bacteria</taxon>
        <taxon>Pseudomonadati</taxon>
        <taxon>Nitrospirota</taxon>
        <taxon>Nitrospiria</taxon>
        <taxon>Nitrospirales</taxon>
        <taxon>Nitrospiraceae</taxon>
        <taxon>Nitrospira</taxon>
    </lineage>
</organism>
<keyword evidence="1" id="KW-0812">Transmembrane</keyword>
<feature type="transmembrane region" description="Helical" evidence="1">
    <location>
        <begin position="12"/>
        <end position="32"/>
    </location>
</feature>
<gene>
    <name evidence="2" type="ORF">NSJP_2701</name>
</gene>
<dbReference type="RefSeq" id="WP_080887190.1">
    <property type="nucleotide sequence ID" value="NZ_LT828648.1"/>
</dbReference>
<dbReference type="AlphaFoldDB" id="A0A1W1I755"/>
<accession>A0A1W1I755</accession>
<evidence type="ECO:0000256" key="1">
    <source>
        <dbReference type="SAM" id="Phobius"/>
    </source>
</evidence>